<dbReference type="EMBL" id="JAAWVQ010060263">
    <property type="protein sequence ID" value="MBN3276476.1"/>
    <property type="molecule type" value="Genomic_DNA"/>
</dbReference>
<name>A0ABS2XQX4_POLSP</name>
<feature type="non-terminal residue" evidence="2">
    <location>
        <position position="1"/>
    </location>
</feature>
<dbReference type="Pfam" id="PF05458">
    <property type="entry name" value="Siva"/>
    <property type="match status" value="1"/>
</dbReference>
<organism evidence="2 3">
    <name type="scientific">Polyodon spathula</name>
    <name type="common">North American paddlefish</name>
    <name type="synonym">Squalus spathula</name>
    <dbReference type="NCBI Taxonomy" id="7913"/>
    <lineage>
        <taxon>Eukaryota</taxon>
        <taxon>Metazoa</taxon>
        <taxon>Chordata</taxon>
        <taxon>Craniata</taxon>
        <taxon>Vertebrata</taxon>
        <taxon>Euteleostomi</taxon>
        <taxon>Actinopterygii</taxon>
        <taxon>Chondrostei</taxon>
        <taxon>Acipenseriformes</taxon>
        <taxon>Polyodontidae</taxon>
        <taxon>Polyodon</taxon>
    </lineage>
</organism>
<keyword evidence="3" id="KW-1185">Reference proteome</keyword>
<evidence type="ECO:0000256" key="1">
    <source>
        <dbReference type="SAM" id="MobiDB-lite"/>
    </source>
</evidence>
<dbReference type="PANTHER" id="PTHR14365:SF1">
    <property type="entry name" value="APOPTOSIS REGULATORY PROTEIN SIVA"/>
    <property type="match status" value="1"/>
</dbReference>
<protein>
    <submittedName>
        <fullName evidence="2">SIVA protein</fullName>
    </submittedName>
</protein>
<gene>
    <name evidence="2" type="primary">Siva1</name>
    <name evidence="2" type="ORF">GTO93_0021312</name>
</gene>
<dbReference type="Proteomes" id="UP001166093">
    <property type="component" value="Unassembled WGS sequence"/>
</dbReference>
<dbReference type="PANTHER" id="PTHR14365">
    <property type="entry name" value="APOPTOSIS REGULATORY PROTEIN SIVA"/>
    <property type="match status" value="1"/>
</dbReference>
<feature type="compositionally biased region" description="Basic and acidic residues" evidence="1">
    <location>
        <begin position="59"/>
        <end position="69"/>
    </location>
</feature>
<sequence>MPKRTYPFSETFSLQHKMHIGQKEVNQGVSGNKYRQEVYEKTKNLLFSGTKAIMGKIWKADDDSRRRPDQSPSPAAALMRGQTLIGQDGTLKRNSAVSNAGIHLFKHVLT</sequence>
<proteinExistence type="predicted"/>
<evidence type="ECO:0000313" key="2">
    <source>
        <dbReference type="EMBL" id="MBN3276476.1"/>
    </source>
</evidence>
<feature type="region of interest" description="Disordered" evidence="1">
    <location>
        <begin position="59"/>
        <end position="80"/>
    </location>
</feature>
<dbReference type="InterPro" id="IPR022773">
    <property type="entry name" value="Siva"/>
</dbReference>
<feature type="non-terminal residue" evidence="2">
    <location>
        <position position="110"/>
    </location>
</feature>
<evidence type="ECO:0000313" key="3">
    <source>
        <dbReference type="Proteomes" id="UP001166093"/>
    </source>
</evidence>
<comment type="caution">
    <text evidence="2">The sequence shown here is derived from an EMBL/GenBank/DDBJ whole genome shotgun (WGS) entry which is preliminary data.</text>
</comment>
<accession>A0ABS2XQX4</accession>
<reference evidence="2" key="1">
    <citation type="journal article" date="2021" name="Cell">
        <title>Tracing the genetic footprints of vertebrate landing in non-teleost ray-finned fishes.</title>
        <authorList>
            <person name="Bi X."/>
            <person name="Wang K."/>
            <person name="Yang L."/>
            <person name="Pan H."/>
            <person name="Jiang H."/>
            <person name="Wei Q."/>
            <person name="Fang M."/>
            <person name="Yu H."/>
            <person name="Zhu C."/>
            <person name="Cai Y."/>
            <person name="He Y."/>
            <person name="Gan X."/>
            <person name="Zeng H."/>
            <person name="Yu D."/>
            <person name="Zhu Y."/>
            <person name="Jiang H."/>
            <person name="Qiu Q."/>
            <person name="Yang H."/>
            <person name="Zhang Y.E."/>
            <person name="Wang W."/>
            <person name="Zhu M."/>
            <person name="He S."/>
            <person name="Zhang G."/>
        </authorList>
    </citation>
    <scope>NUCLEOTIDE SEQUENCE</scope>
    <source>
        <strain evidence="2">Pddl_001</strain>
    </source>
</reference>